<protein>
    <submittedName>
        <fullName evidence="2">Ribonuclease H-like domain-containing protein</fullName>
    </submittedName>
</protein>
<organism evidence="2 3">
    <name type="scientific">Tanacetum coccineum</name>
    <dbReference type="NCBI Taxonomy" id="301880"/>
    <lineage>
        <taxon>Eukaryota</taxon>
        <taxon>Viridiplantae</taxon>
        <taxon>Streptophyta</taxon>
        <taxon>Embryophyta</taxon>
        <taxon>Tracheophyta</taxon>
        <taxon>Spermatophyta</taxon>
        <taxon>Magnoliopsida</taxon>
        <taxon>eudicotyledons</taxon>
        <taxon>Gunneridae</taxon>
        <taxon>Pentapetalae</taxon>
        <taxon>asterids</taxon>
        <taxon>campanulids</taxon>
        <taxon>Asterales</taxon>
        <taxon>Asteraceae</taxon>
        <taxon>Asteroideae</taxon>
        <taxon>Anthemideae</taxon>
        <taxon>Anthemidinae</taxon>
        <taxon>Tanacetum</taxon>
    </lineage>
</organism>
<dbReference type="PANTHER" id="PTHR42648">
    <property type="entry name" value="TRANSPOSASE, PUTATIVE-RELATED"/>
    <property type="match status" value="1"/>
</dbReference>
<dbReference type="Pfam" id="PF13976">
    <property type="entry name" value="gag_pre-integrs"/>
    <property type="match status" value="1"/>
</dbReference>
<evidence type="ECO:0000313" key="2">
    <source>
        <dbReference type="EMBL" id="GJU06162.1"/>
    </source>
</evidence>
<reference evidence="2" key="2">
    <citation type="submission" date="2022-01" db="EMBL/GenBank/DDBJ databases">
        <authorList>
            <person name="Yamashiro T."/>
            <person name="Shiraishi A."/>
            <person name="Satake H."/>
            <person name="Nakayama K."/>
        </authorList>
    </citation>
    <scope>NUCLEOTIDE SEQUENCE</scope>
</reference>
<dbReference type="InterPro" id="IPR039537">
    <property type="entry name" value="Retrotran_Ty1/copia-like"/>
</dbReference>
<proteinExistence type="predicted"/>
<gene>
    <name evidence="2" type="ORF">Tco_1122592</name>
</gene>
<dbReference type="Proteomes" id="UP001151760">
    <property type="component" value="Unassembled WGS sequence"/>
</dbReference>
<evidence type="ECO:0000259" key="1">
    <source>
        <dbReference type="Pfam" id="PF13976"/>
    </source>
</evidence>
<dbReference type="PANTHER" id="PTHR42648:SF28">
    <property type="entry name" value="TRANSPOSON-ENCODED PROTEIN WITH RIBONUCLEASE H-LIKE AND RETROVIRUS ZINC FINGER-LIKE DOMAINS"/>
    <property type="match status" value="1"/>
</dbReference>
<reference evidence="2" key="1">
    <citation type="journal article" date="2022" name="Int. J. Mol. Sci.">
        <title>Draft Genome of Tanacetum Coccineum: Genomic Comparison of Closely Related Tanacetum-Family Plants.</title>
        <authorList>
            <person name="Yamashiro T."/>
            <person name="Shiraishi A."/>
            <person name="Nakayama K."/>
            <person name="Satake H."/>
        </authorList>
    </citation>
    <scope>NUCLEOTIDE SEQUENCE</scope>
</reference>
<accession>A0ABQ5J104</accession>
<sequence length="277" mass="31708">MLKDPIHESMFRCKVLGTAPCVLPSAFSTMANRDPTWNMDTGASSHFNSHTSNLNTVYNKCLYPSVCVGDSKSILVTNIDHRILPTLNCPLHLHNVLVTPNIIKILIFFHQFTRDNNCTVEFNAFGFSIKDFLNCHILLRCDSSGDLYPVTSPSPTPHALLSMSPRTWQQYLGHPGEDVLRPLKSRQYISYNKEKSLHLCHACHLGKHVRLLFTSSDSIVTHSFEIVHYNIWTSPIVGSGGFNYHLLFLDHYLWIYPLRTKSEVFQKFPHFRSYVNN</sequence>
<feature type="domain" description="GAG-pre-integrase" evidence="1">
    <location>
        <begin position="163"/>
        <end position="208"/>
    </location>
</feature>
<name>A0ABQ5J104_9ASTR</name>
<dbReference type="InterPro" id="IPR025724">
    <property type="entry name" value="GAG-pre-integrase_dom"/>
</dbReference>
<comment type="caution">
    <text evidence="2">The sequence shown here is derived from an EMBL/GenBank/DDBJ whole genome shotgun (WGS) entry which is preliminary data.</text>
</comment>
<dbReference type="EMBL" id="BQNB010021415">
    <property type="protein sequence ID" value="GJU06162.1"/>
    <property type="molecule type" value="Genomic_DNA"/>
</dbReference>
<keyword evidence="3" id="KW-1185">Reference proteome</keyword>
<evidence type="ECO:0000313" key="3">
    <source>
        <dbReference type="Proteomes" id="UP001151760"/>
    </source>
</evidence>